<evidence type="ECO:0000313" key="7">
    <source>
        <dbReference type="EMBL" id="MEM0575751.1"/>
    </source>
</evidence>
<keyword evidence="8" id="KW-1185">Reference proteome</keyword>
<keyword evidence="4 7" id="KW-0413">Isomerase</keyword>
<evidence type="ECO:0000259" key="6">
    <source>
        <dbReference type="Pfam" id="PF00425"/>
    </source>
</evidence>
<comment type="caution">
    <text evidence="7">The sequence shown here is derived from an EMBL/GenBank/DDBJ whole genome shotgun (WGS) entry which is preliminary data.</text>
</comment>
<sequence>MHTLYSKINEHQQLRMPFVVYRKPNASQLKGLFQSDATLYEVNDCTEEGFVFASFDGNKNYIIPKAASESLSFSFDKKDIAIPLPEISHPTKKEQRQYEQLVASGVASIQNGVFQKVVLSRDEVLKTPDFDINIVFERLLQTYPTAFVYCFFHLEIGLWLGATPEQLLKASGSTFQTIALAGTQKASDIETVIWPTKEKEEQQLVTDYIVSQLQPYTDELQISEPYTIQAGAICHIRTDIKGSWKKENTLQQIIHLLHPTPAVCGFPTAVAKDFILQNESYNRSFYTGFLGELNIDSSSDLFVNLRCMQVEDQEVHLYMGCGITKDSMPESEWQETVNKSMTMKRVLGKMEK</sequence>
<dbReference type="NCBIfam" id="TIGR00543">
    <property type="entry name" value="isochor_syn"/>
    <property type="match status" value="1"/>
</dbReference>
<dbReference type="GO" id="GO:0008909">
    <property type="term" value="F:isochorismate synthase activity"/>
    <property type="evidence" value="ECO:0007669"/>
    <property type="project" value="UniProtKB-EC"/>
</dbReference>
<feature type="domain" description="Chorismate-utilising enzyme C-terminal" evidence="6">
    <location>
        <begin position="95"/>
        <end position="339"/>
    </location>
</feature>
<dbReference type="EC" id="5.4.4.2" evidence="3"/>
<evidence type="ECO:0000313" key="8">
    <source>
        <dbReference type="Proteomes" id="UP001468798"/>
    </source>
</evidence>
<dbReference type="PANTHER" id="PTHR42839">
    <property type="entry name" value="ISOCHORISMATE SYNTHASE ENTC"/>
    <property type="match status" value="1"/>
</dbReference>
<evidence type="ECO:0000256" key="4">
    <source>
        <dbReference type="ARBA" id="ARBA00023235"/>
    </source>
</evidence>
<dbReference type="Gene3D" id="3.60.120.10">
    <property type="entry name" value="Anthranilate synthase"/>
    <property type="match status" value="1"/>
</dbReference>
<comment type="catalytic activity">
    <reaction evidence="1">
        <text>chorismate = isochorismate</text>
        <dbReference type="Rhea" id="RHEA:18985"/>
        <dbReference type="ChEBI" id="CHEBI:29748"/>
        <dbReference type="ChEBI" id="CHEBI:29780"/>
        <dbReference type="EC" id="5.4.4.2"/>
    </reaction>
</comment>
<evidence type="ECO:0000256" key="2">
    <source>
        <dbReference type="ARBA" id="ARBA00005297"/>
    </source>
</evidence>
<dbReference type="SUPFAM" id="SSF56322">
    <property type="entry name" value="ADC synthase"/>
    <property type="match status" value="1"/>
</dbReference>
<name>A0ABU9NN28_9FLAO</name>
<dbReference type="PANTHER" id="PTHR42839:SF2">
    <property type="entry name" value="ISOCHORISMATE SYNTHASE ENTC"/>
    <property type="match status" value="1"/>
</dbReference>
<protein>
    <recommendedName>
        <fullName evidence="3">isochorismate synthase</fullName>
        <ecNumber evidence="3">5.4.4.2</ecNumber>
    </recommendedName>
    <alternativeName>
        <fullName evidence="5">Isochorismate mutase</fullName>
    </alternativeName>
</protein>
<dbReference type="InterPro" id="IPR004561">
    <property type="entry name" value="IsoChor_synthase"/>
</dbReference>
<dbReference type="InterPro" id="IPR015890">
    <property type="entry name" value="Chorismate_C"/>
</dbReference>
<dbReference type="EMBL" id="JBCGDP010000003">
    <property type="protein sequence ID" value="MEM0575751.1"/>
    <property type="molecule type" value="Genomic_DNA"/>
</dbReference>
<dbReference type="Pfam" id="PF00425">
    <property type="entry name" value="Chorismate_bind"/>
    <property type="match status" value="1"/>
</dbReference>
<gene>
    <name evidence="7" type="ORF">WFZ86_04510</name>
</gene>
<evidence type="ECO:0000256" key="3">
    <source>
        <dbReference type="ARBA" id="ARBA00012824"/>
    </source>
</evidence>
<reference evidence="7 8" key="1">
    <citation type="submission" date="2024-03" db="EMBL/GenBank/DDBJ databases">
        <title>Two novel species of the genus Flavobacterium exhibiting potentially degradation of complex polysaccharides.</title>
        <authorList>
            <person name="Lian X."/>
        </authorList>
    </citation>
    <scope>NUCLEOTIDE SEQUENCE [LARGE SCALE GENOMIC DNA]</scope>
    <source>
        <strain evidence="7 8">N6</strain>
    </source>
</reference>
<dbReference type="InterPro" id="IPR005801">
    <property type="entry name" value="ADC_synthase"/>
</dbReference>
<accession>A0ABU9NN28</accession>
<proteinExistence type="inferred from homology"/>
<comment type="similarity">
    <text evidence="2">Belongs to the isochorismate synthase family.</text>
</comment>
<dbReference type="Proteomes" id="UP001468798">
    <property type="component" value="Unassembled WGS sequence"/>
</dbReference>
<evidence type="ECO:0000256" key="5">
    <source>
        <dbReference type="ARBA" id="ARBA00041564"/>
    </source>
</evidence>
<organism evidence="7 8">
    <name type="scientific">Flavobacterium polysaccharolyticum</name>
    <dbReference type="NCBI Taxonomy" id="3133148"/>
    <lineage>
        <taxon>Bacteria</taxon>
        <taxon>Pseudomonadati</taxon>
        <taxon>Bacteroidota</taxon>
        <taxon>Flavobacteriia</taxon>
        <taxon>Flavobacteriales</taxon>
        <taxon>Flavobacteriaceae</taxon>
        <taxon>Flavobacterium</taxon>
    </lineage>
</organism>
<dbReference type="RefSeq" id="WP_342690827.1">
    <property type="nucleotide sequence ID" value="NZ_JBCGDP010000003.1"/>
</dbReference>
<evidence type="ECO:0000256" key="1">
    <source>
        <dbReference type="ARBA" id="ARBA00000799"/>
    </source>
</evidence>